<dbReference type="Proteomes" id="UP001432027">
    <property type="component" value="Unassembled WGS sequence"/>
</dbReference>
<accession>A0AAV5U025</accession>
<evidence type="ECO:0000256" key="1">
    <source>
        <dbReference type="ARBA" id="ARBA00004123"/>
    </source>
</evidence>
<feature type="compositionally biased region" description="Basic and acidic residues" evidence="3">
    <location>
        <begin position="127"/>
        <end position="182"/>
    </location>
</feature>
<feature type="region of interest" description="Disordered" evidence="3">
    <location>
        <begin position="316"/>
        <end position="350"/>
    </location>
</feature>
<evidence type="ECO:0000256" key="2">
    <source>
        <dbReference type="ARBA" id="ARBA00023242"/>
    </source>
</evidence>
<sequence length="350" mass="40342">FRFANVVDVNVRQFTKTQNELEPLHLALTAAEAEGKISSWKPSIKPRPQNGWDVPWTAEDDAAILKGIHKYGAGSWEAIKMDPALGLADKIHLKDKMKKPQPKHVQQRAEYLLKLIGGGGGVKREKKGGGDGGLKERKRVLDREKDRDRKRKERDEKKKEGGGGEKDEKEKEKKEKKKDISKKEHHHREKKDGGEKKNEKDTKESGLESFLNAIVINMATYGPALDDNKGKVFTECVNMMRPVHKYIKRLSSEDEKEKSKSVQRIGEHAREEMKKLKKRNPESNISKWYNYVWIFIAKFCSQEPMDLLISYRAVESKRETSHKHKEKNHHGKKDGKGMEKDGEKMKEKKK</sequence>
<protein>
    <recommendedName>
        <fullName evidence="4">Chromodomain-helicase-DNA-binding protein 1-like C-terminal domain-containing protein</fullName>
    </recommendedName>
</protein>
<evidence type="ECO:0000313" key="6">
    <source>
        <dbReference type="Proteomes" id="UP001432027"/>
    </source>
</evidence>
<dbReference type="InterPro" id="IPR025260">
    <property type="entry name" value="CHD1-like_C"/>
</dbReference>
<feature type="domain" description="Chromodomain-helicase-DNA-binding protein 1-like C-terminal" evidence="4">
    <location>
        <begin position="218"/>
        <end position="314"/>
    </location>
</feature>
<dbReference type="Pfam" id="PF23588">
    <property type="entry name" value="HTH_CHD1_Hrp3"/>
    <property type="match status" value="1"/>
</dbReference>
<keyword evidence="6" id="KW-1185">Reference proteome</keyword>
<evidence type="ECO:0000256" key="3">
    <source>
        <dbReference type="SAM" id="MobiDB-lite"/>
    </source>
</evidence>
<feature type="compositionally biased region" description="Basic and acidic residues" evidence="3">
    <location>
        <begin position="190"/>
        <end position="204"/>
    </location>
</feature>
<dbReference type="SMART" id="SM01176">
    <property type="entry name" value="DUF4208"/>
    <property type="match status" value="1"/>
</dbReference>
<organism evidence="5 6">
    <name type="scientific">Pristionchus entomophagus</name>
    <dbReference type="NCBI Taxonomy" id="358040"/>
    <lineage>
        <taxon>Eukaryota</taxon>
        <taxon>Metazoa</taxon>
        <taxon>Ecdysozoa</taxon>
        <taxon>Nematoda</taxon>
        <taxon>Chromadorea</taxon>
        <taxon>Rhabditida</taxon>
        <taxon>Rhabditina</taxon>
        <taxon>Diplogasteromorpha</taxon>
        <taxon>Diplogasteroidea</taxon>
        <taxon>Neodiplogasteridae</taxon>
        <taxon>Pristionchus</taxon>
    </lineage>
</organism>
<evidence type="ECO:0000259" key="4">
    <source>
        <dbReference type="SMART" id="SM01176"/>
    </source>
</evidence>
<comment type="caution">
    <text evidence="5">The sequence shown here is derived from an EMBL/GenBank/DDBJ whole genome shotgun (WGS) entry which is preliminary data.</text>
</comment>
<reference evidence="5" key="1">
    <citation type="submission" date="2023-10" db="EMBL/GenBank/DDBJ databases">
        <title>Genome assembly of Pristionchus species.</title>
        <authorList>
            <person name="Yoshida K."/>
            <person name="Sommer R.J."/>
        </authorList>
    </citation>
    <scope>NUCLEOTIDE SEQUENCE</scope>
    <source>
        <strain evidence="5">RS0144</strain>
    </source>
</reference>
<dbReference type="GO" id="GO:0005634">
    <property type="term" value="C:nucleus"/>
    <property type="evidence" value="ECO:0007669"/>
    <property type="project" value="UniProtKB-SubCell"/>
</dbReference>
<dbReference type="EMBL" id="BTSX01000005">
    <property type="protein sequence ID" value="GMT00226.1"/>
    <property type="molecule type" value="Genomic_DNA"/>
</dbReference>
<dbReference type="InterPro" id="IPR056302">
    <property type="entry name" value="CHD1-2/Hrp3_HTH"/>
</dbReference>
<dbReference type="Pfam" id="PF13907">
    <property type="entry name" value="CHD1-like_C"/>
    <property type="match status" value="1"/>
</dbReference>
<gene>
    <name evidence="5" type="ORF">PENTCL1PPCAC_22400</name>
</gene>
<feature type="non-terminal residue" evidence="5">
    <location>
        <position position="1"/>
    </location>
</feature>
<dbReference type="SUPFAM" id="SSF46689">
    <property type="entry name" value="Homeodomain-like"/>
    <property type="match status" value="1"/>
</dbReference>
<comment type="subcellular location">
    <subcellularLocation>
        <location evidence="1">Nucleus</location>
    </subcellularLocation>
</comment>
<keyword evidence="2" id="KW-0539">Nucleus</keyword>
<proteinExistence type="predicted"/>
<feature type="compositionally biased region" description="Basic residues" evidence="3">
    <location>
        <begin position="320"/>
        <end position="333"/>
    </location>
</feature>
<evidence type="ECO:0000313" key="5">
    <source>
        <dbReference type="EMBL" id="GMT00226.1"/>
    </source>
</evidence>
<dbReference type="AlphaFoldDB" id="A0AAV5U025"/>
<name>A0AAV5U025_9BILA</name>
<dbReference type="InterPro" id="IPR009057">
    <property type="entry name" value="Homeodomain-like_sf"/>
</dbReference>
<dbReference type="Gene3D" id="1.10.10.60">
    <property type="entry name" value="Homeodomain-like"/>
    <property type="match status" value="1"/>
</dbReference>
<feature type="region of interest" description="Disordered" evidence="3">
    <location>
        <begin position="119"/>
        <end position="204"/>
    </location>
</feature>
<feature type="compositionally biased region" description="Basic and acidic residues" evidence="3">
    <location>
        <begin position="334"/>
        <end position="350"/>
    </location>
</feature>